<comment type="caution">
    <text evidence="10">The sequence shown here is derived from an EMBL/GenBank/DDBJ whole genome shotgun (WGS) entry which is preliminary data.</text>
</comment>
<dbReference type="InterPro" id="IPR012334">
    <property type="entry name" value="Pectin_lyas_fold"/>
</dbReference>
<evidence type="ECO:0000256" key="3">
    <source>
        <dbReference type="ARBA" id="ARBA00022801"/>
    </source>
</evidence>
<evidence type="ECO:0000256" key="4">
    <source>
        <dbReference type="ARBA" id="ARBA00022825"/>
    </source>
</evidence>
<feature type="chain" id="PRO_5042938792" evidence="7">
    <location>
        <begin position="20"/>
        <end position="2085"/>
    </location>
</feature>
<dbReference type="Gene3D" id="3.40.50.200">
    <property type="entry name" value="Peptidase S8/S53 domain"/>
    <property type="match status" value="1"/>
</dbReference>
<dbReference type="PRINTS" id="PR00723">
    <property type="entry name" value="SUBTILISIN"/>
</dbReference>
<dbReference type="InterPro" id="IPR023828">
    <property type="entry name" value="Peptidase_S8_Ser-AS"/>
</dbReference>
<keyword evidence="3" id="KW-0378">Hydrolase</keyword>
<dbReference type="InterPro" id="IPR050131">
    <property type="entry name" value="Peptidase_S8_subtilisin-like"/>
</dbReference>
<reference evidence="10" key="2">
    <citation type="submission" date="2023-05" db="EMBL/GenBank/DDBJ databases">
        <authorList>
            <consortium name="Lawrence Berkeley National Laboratory"/>
            <person name="Steindorff A."/>
            <person name="Hensen N."/>
            <person name="Bonometti L."/>
            <person name="Westerberg I."/>
            <person name="Brannstrom I.O."/>
            <person name="Guillou S."/>
            <person name="Cros-Aarteil S."/>
            <person name="Calhoun S."/>
            <person name="Haridas S."/>
            <person name="Kuo A."/>
            <person name="Mondo S."/>
            <person name="Pangilinan J."/>
            <person name="Riley R."/>
            <person name="Labutti K."/>
            <person name="Andreopoulos B."/>
            <person name="Lipzen A."/>
            <person name="Chen C."/>
            <person name="Yanf M."/>
            <person name="Daum C."/>
            <person name="Ng V."/>
            <person name="Clum A."/>
            <person name="Ohm R."/>
            <person name="Martin F."/>
            <person name="Silar P."/>
            <person name="Natvig D."/>
            <person name="Lalanne C."/>
            <person name="Gautier V."/>
            <person name="Ament-Velasquez S.L."/>
            <person name="Kruys A."/>
            <person name="Hutchinson M.I."/>
            <person name="Powell A.J."/>
            <person name="Barry K."/>
            <person name="Miller A.N."/>
            <person name="Grigoriev I.V."/>
            <person name="Debuchy R."/>
            <person name="Gladieux P."/>
            <person name="Thoren M.H."/>
            <person name="Johannesson H."/>
        </authorList>
    </citation>
    <scope>NUCLEOTIDE SEQUENCE</scope>
    <source>
        <strain evidence="10">CBS 359.72</strain>
    </source>
</reference>
<evidence type="ECO:0000259" key="8">
    <source>
        <dbReference type="Pfam" id="PF00082"/>
    </source>
</evidence>
<keyword evidence="11" id="KW-1185">Reference proteome</keyword>
<dbReference type="Pfam" id="PF00082">
    <property type="entry name" value="Peptidase_S8"/>
    <property type="match status" value="1"/>
</dbReference>
<dbReference type="PROSITE" id="PS00138">
    <property type="entry name" value="SUBTILASE_SER"/>
    <property type="match status" value="1"/>
</dbReference>
<name>A0AAN7CV84_9PEZI</name>
<dbReference type="InterPro" id="IPR011050">
    <property type="entry name" value="Pectin_lyase_fold/virulence"/>
</dbReference>
<dbReference type="InterPro" id="IPR024535">
    <property type="entry name" value="RHGA/B-epi-like_pectate_lyase"/>
</dbReference>
<feature type="domain" description="Rhamnogalacturonase A/B/Epimerase-like pectate lyase" evidence="9">
    <location>
        <begin position="177"/>
        <end position="393"/>
    </location>
</feature>
<evidence type="ECO:0000256" key="6">
    <source>
        <dbReference type="SAM" id="MobiDB-lite"/>
    </source>
</evidence>
<evidence type="ECO:0000256" key="5">
    <source>
        <dbReference type="PROSITE-ProRule" id="PRU01240"/>
    </source>
</evidence>
<dbReference type="GO" id="GO:0006508">
    <property type="term" value="P:proteolysis"/>
    <property type="evidence" value="ECO:0007669"/>
    <property type="project" value="UniProtKB-KW"/>
</dbReference>
<evidence type="ECO:0000256" key="2">
    <source>
        <dbReference type="ARBA" id="ARBA00022670"/>
    </source>
</evidence>
<accession>A0AAN7CV84</accession>
<dbReference type="CDD" id="cd23668">
    <property type="entry name" value="GH55_beta13glucanase-like"/>
    <property type="match status" value="1"/>
</dbReference>
<dbReference type="PANTHER" id="PTHR43806">
    <property type="entry name" value="PEPTIDASE S8"/>
    <property type="match status" value="1"/>
</dbReference>
<evidence type="ECO:0000313" key="10">
    <source>
        <dbReference type="EMBL" id="KAK4247523.1"/>
    </source>
</evidence>
<dbReference type="SUPFAM" id="SSF52743">
    <property type="entry name" value="Subtilisin-like"/>
    <property type="match status" value="1"/>
</dbReference>
<evidence type="ECO:0000256" key="7">
    <source>
        <dbReference type="SAM" id="SignalP"/>
    </source>
</evidence>
<feature type="domain" description="Rhamnogalacturonase A/B/Epimerase-like pectate lyase" evidence="9">
    <location>
        <begin position="522"/>
        <end position="580"/>
    </location>
</feature>
<dbReference type="InterPro" id="IPR036852">
    <property type="entry name" value="Peptidase_S8/S53_dom_sf"/>
</dbReference>
<dbReference type="PROSITE" id="PS51892">
    <property type="entry name" value="SUBTILASE"/>
    <property type="match status" value="1"/>
</dbReference>
<dbReference type="EMBL" id="MU857652">
    <property type="protein sequence ID" value="KAK4247523.1"/>
    <property type="molecule type" value="Genomic_DNA"/>
</dbReference>
<dbReference type="PANTHER" id="PTHR43806:SF58">
    <property type="entry name" value="ALKALINE PROTEASE 1-RELATED"/>
    <property type="match status" value="1"/>
</dbReference>
<evidence type="ECO:0000256" key="1">
    <source>
        <dbReference type="ARBA" id="ARBA00011073"/>
    </source>
</evidence>
<evidence type="ECO:0000313" key="11">
    <source>
        <dbReference type="Proteomes" id="UP001303647"/>
    </source>
</evidence>
<dbReference type="SUPFAM" id="SSF51126">
    <property type="entry name" value="Pectin lyase-like"/>
    <property type="match status" value="2"/>
</dbReference>
<reference evidence="10" key="1">
    <citation type="journal article" date="2023" name="Mol. Phylogenet. Evol.">
        <title>Genome-scale phylogeny and comparative genomics of the fungal order Sordariales.</title>
        <authorList>
            <person name="Hensen N."/>
            <person name="Bonometti L."/>
            <person name="Westerberg I."/>
            <person name="Brannstrom I.O."/>
            <person name="Guillou S."/>
            <person name="Cros-Aarteil S."/>
            <person name="Calhoun S."/>
            <person name="Haridas S."/>
            <person name="Kuo A."/>
            <person name="Mondo S."/>
            <person name="Pangilinan J."/>
            <person name="Riley R."/>
            <person name="LaButti K."/>
            <person name="Andreopoulos B."/>
            <person name="Lipzen A."/>
            <person name="Chen C."/>
            <person name="Yan M."/>
            <person name="Daum C."/>
            <person name="Ng V."/>
            <person name="Clum A."/>
            <person name="Steindorff A."/>
            <person name="Ohm R.A."/>
            <person name="Martin F."/>
            <person name="Silar P."/>
            <person name="Natvig D.O."/>
            <person name="Lalanne C."/>
            <person name="Gautier V."/>
            <person name="Ament-Velasquez S.L."/>
            <person name="Kruys A."/>
            <person name="Hutchinson M.I."/>
            <person name="Powell A.J."/>
            <person name="Barry K."/>
            <person name="Miller A.N."/>
            <person name="Grigoriev I.V."/>
            <person name="Debuchy R."/>
            <person name="Gladieux P."/>
            <person name="Hiltunen Thoren M."/>
            <person name="Johannesson H."/>
        </authorList>
    </citation>
    <scope>NUCLEOTIDE SEQUENCE</scope>
    <source>
        <strain evidence="10">CBS 359.72</strain>
    </source>
</reference>
<feature type="signal peptide" evidence="7">
    <location>
        <begin position="1"/>
        <end position="19"/>
    </location>
</feature>
<feature type="compositionally biased region" description="Polar residues" evidence="6">
    <location>
        <begin position="1338"/>
        <end position="1349"/>
    </location>
</feature>
<feature type="region of interest" description="Disordered" evidence="6">
    <location>
        <begin position="1334"/>
        <end position="1362"/>
    </location>
</feature>
<evidence type="ECO:0000259" key="9">
    <source>
        <dbReference type="Pfam" id="PF12708"/>
    </source>
</evidence>
<proteinExistence type="inferred from homology"/>
<keyword evidence="2" id="KW-0645">Protease</keyword>
<sequence>MAWVVLRGLAVAWLGLAAAAIPPYLRSHNITRARIEVDINFGPRDPFAYMVDNTFNTHRVAPDKGSQNGPVWLHSGSFEGYMTKLRNASVPAANEWSSANDTSDYLRNVVIDAAGSYFVPNSTRVSRPNLSVSRRNLAGGSREVGGHRKAGRATNYWLTELGPLGSQPLAGTNYKFYRDVTDYGAKGDGVHDDTEAINAAIQDGNRCGLECGNTFIKGAIIYFPFIGHPIDRPIILGCETFSGIALFDTDPYIPGGNGAQWFVNQNQFFRQIRNFIFDMTKMPSRTDDAGQPLSPTGIHWQVAQAATLQNLLFKMPPDDDGRGTHVGIFMENGSGGFASDLEFQGGAIGWRAGTQQYTARNLKFRGCTQAVQMIWDWGFNWQQIDIDGGSVGFNISGKGGITNQGVGSVSFIDCKFSNIPIGILTDDGVDAPPNMVIDNLVTNNVDSIVRTSTGHVLIPSQNAVLMWATGQRYMGGEGSYETGSVAGVPFRPERLLKNGSFYARSRPQYESLSAGEFLVATAQGIKNDGTGDQTDAINSFLQGAVDQGKVAYFPAGIYQVYGTVNVPVGSRIQGSSWSQIMGTGDYFSDTENPQVMVRVGKPGESGILEIVEMLFTVKGATAGAILLEWNVHESHQGSAAMWDSHFRVGGATGSNLTVEECPKFGYNEDCIAASLLFHVTPSGSGYFENVWVWTADHDNDMNMYWEFDSTANQISVYTARGTLIESQGPSWFVGGGSEHSTLYQYQLYKAKDIYLGHIQTETPYYQPNPVGPKPFDVATTNHFPADPTFDHCDTDICRNAWALRILDSSNIYIHSAGTYSFFQDYDQTCVGTFDCQERLIQVRGSDHVVIFNIFTIGAVEAATGVAQTFVGQEDTQSGFTTEISVWLPLDGDDDYKIVYIGTEVFTTHTAQCTAPCILVLPPLSISETTISIPPYTTSLQVGSGIGTTTSMTLHPDPITTDSMGFSNVNVTSAQSTGYGFVVSPSINVPPVTVTVTGLDGKSASRTLTLPPWPRITEGPPSEWSSIGGPWVSGPVTNGTLFIPFVTPYFTEVTATGPTIITVDFPPVVSPITLSCPPSSVHSFQTPATAVTIPCPGTTTIEFACPTNELVLTIETPTTTLVKTDCTAVVGVPIPTSTSIGTTTTGTPTLPIWTEWPPGAIYPVTTSVDKPRPTGDHSVTPCKLWFFWLCFIWDDIDITGWEWNLPPGILPPGPPPINWFRLPPKWKIHGPLPPWPPVTIGRDHVPTFKSNPDEPCETRSASICSTTTSVTSIVSGGTTRTSTSISSACATILGCNVEDENTGTGVATCTRADSQRKRVATLTATPAIPTPDAVVARATSPSPSGCSPTNGPAIIYPKNPKDDSSVRRIRDKLSAMKIEVEDTHEARSDALGFTAFFWVEYLSSTDMNSLRDMVDDVQDVYHYEQWSRNVADGKAILITNHEEPQLNNRSVIFKRDEDPSEFWELSQVSAPPGAEWMHDKRIRSLNDDNSYTYKYYHHESEGEGQYVYVVEDGIWDKHPEFRGAKIEHVRQASYADDFLTKNLQHGSGVTAKIIGSRLGVAKRATAVIMDKEILSAGMVIPDDLVYEKALESLLDAADDIAKKGRSGKAVVNISWAVTTRLNPTYYAMMLKILQELDQLDTVIVAGAGNNGLNANIKGIDTYPARFLGDGRFPNMIVVGSTNRNCKRVRSSSEENWVTTYAPAGDISLPAENGGYQTGGGTSFAAPLVAGLVAYYRGLPLNEDWKRYLQKPANVKKLITWFHRRLDINDPSVLPGTNEVKPIIWNAQVFDYSCLLDRPFHGDSVCGPALPDDLETLPSTGVYVPGGQMTPTITYQPGAPSPTCTTNCGKLCTGYYWGPNPTGTPPDFIDPVNTDGCAFKTTTTRCNGSGGHTACIPVEICTVPTDFPTLTGTASPTHTGSCMASGPVTTCAMGPGGQSACITSTTCTSWATATSTTSTLPPPSPTPHNAFITIFLMELFMSTEIGGDWYREWDVFSAPIGVTIDPCWDGPIFFRSTTSATGDNPGFPPTLGPFEAEGFTCTYKGTTDKLGVLECDEVRNMWCHKVPHTHVTCDGNPIMFAAVLCRW</sequence>
<keyword evidence="4" id="KW-0720">Serine protease</keyword>
<gene>
    <name evidence="10" type="ORF">C7999DRAFT_32067</name>
</gene>
<dbReference type="InterPro" id="IPR015500">
    <property type="entry name" value="Peptidase_S8_subtilisin-rel"/>
</dbReference>
<dbReference type="Gene3D" id="2.160.20.10">
    <property type="entry name" value="Single-stranded right-handed beta-helix, Pectin lyase-like"/>
    <property type="match status" value="2"/>
</dbReference>
<dbReference type="InterPro" id="IPR000209">
    <property type="entry name" value="Peptidase_S8/S53_dom"/>
</dbReference>
<dbReference type="Pfam" id="PF12708">
    <property type="entry name" value="Pect-lyase_RHGA_epim"/>
    <property type="match status" value="2"/>
</dbReference>
<dbReference type="GO" id="GO:0004252">
    <property type="term" value="F:serine-type endopeptidase activity"/>
    <property type="evidence" value="ECO:0007669"/>
    <property type="project" value="InterPro"/>
</dbReference>
<keyword evidence="7" id="KW-0732">Signal</keyword>
<protein>
    <submittedName>
        <fullName evidence="10">Glucan 1,3-beta-glucosidase</fullName>
    </submittedName>
</protein>
<dbReference type="Proteomes" id="UP001303647">
    <property type="component" value="Unassembled WGS sequence"/>
</dbReference>
<comment type="similarity">
    <text evidence="1 5">Belongs to the peptidase S8 family.</text>
</comment>
<organism evidence="10 11">
    <name type="scientific">Corynascus novoguineensis</name>
    <dbReference type="NCBI Taxonomy" id="1126955"/>
    <lineage>
        <taxon>Eukaryota</taxon>
        <taxon>Fungi</taxon>
        <taxon>Dikarya</taxon>
        <taxon>Ascomycota</taxon>
        <taxon>Pezizomycotina</taxon>
        <taxon>Sordariomycetes</taxon>
        <taxon>Sordariomycetidae</taxon>
        <taxon>Sordariales</taxon>
        <taxon>Chaetomiaceae</taxon>
        <taxon>Corynascus</taxon>
    </lineage>
</organism>
<feature type="domain" description="Peptidase S8/S53" evidence="8">
    <location>
        <begin position="1501"/>
        <end position="1736"/>
    </location>
</feature>
<comment type="caution">
    <text evidence="5">Lacks conserved residue(s) required for the propagation of feature annotation.</text>
</comment>